<keyword evidence="1" id="KW-0479">Metal-binding</keyword>
<dbReference type="Gene3D" id="3.30.160.60">
    <property type="entry name" value="Classic Zinc Finger"/>
    <property type="match status" value="1"/>
</dbReference>
<keyword evidence="4" id="KW-1185">Reference proteome</keyword>
<dbReference type="GO" id="GO:0008270">
    <property type="term" value="F:zinc ion binding"/>
    <property type="evidence" value="ECO:0007669"/>
    <property type="project" value="UniProtKB-KW"/>
</dbReference>
<accession>A0A1B0CV35</accession>
<protein>
    <recommendedName>
        <fullName evidence="2">C2H2-type domain-containing protein</fullName>
    </recommendedName>
</protein>
<dbReference type="EnsemblMetazoa" id="LLOJ008820-RA">
    <property type="protein sequence ID" value="LLOJ008820-PA"/>
    <property type="gene ID" value="LLOJ008820"/>
</dbReference>
<dbReference type="AlphaFoldDB" id="A0A1B0CV35"/>
<feature type="domain" description="C2H2-type" evidence="2">
    <location>
        <begin position="49"/>
        <end position="76"/>
    </location>
</feature>
<dbReference type="SUPFAM" id="SSF57667">
    <property type="entry name" value="beta-beta-alpha zinc fingers"/>
    <property type="match status" value="1"/>
</dbReference>
<dbReference type="InterPro" id="IPR036236">
    <property type="entry name" value="Znf_C2H2_sf"/>
</dbReference>
<evidence type="ECO:0000313" key="3">
    <source>
        <dbReference type="EnsemblMetazoa" id="LLOJ008820-PA"/>
    </source>
</evidence>
<feature type="domain" description="C2H2-type" evidence="2">
    <location>
        <begin position="78"/>
        <end position="106"/>
    </location>
</feature>
<proteinExistence type="predicted"/>
<keyword evidence="1" id="KW-0862">Zinc</keyword>
<keyword evidence="1" id="KW-0863">Zinc-finger</keyword>
<evidence type="ECO:0000313" key="4">
    <source>
        <dbReference type="Proteomes" id="UP000092461"/>
    </source>
</evidence>
<evidence type="ECO:0000259" key="2">
    <source>
        <dbReference type="PROSITE" id="PS50157"/>
    </source>
</evidence>
<dbReference type="InterPro" id="IPR013087">
    <property type="entry name" value="Znf_C2H2_type"/>
</dbReference>
<dbReference type="PROSITE" id="PS50157">
    <property type="entry name" value="ZINC_FINGER_C2H2_2"/>
    <property type="match status" value="2"/>
</dbReference>
<dbReference type="Pfam" id="PF00096">
    <property type="entry name" value="zf-C2H2"/>
    <property type="match status" value="2"/>
</dbReference>
<dbReference type="VEuPathDB" id="VectorBase:LLOJ008820"/>
<dbReference type="SMART" id="SM00355">
    <property type="entry name" value="ZnF_C2H2"/>
    <property type="match status" value="2"/>
</dbReference>
<evidence type="ECO:0000256" key="1">
    <source>
        <dbReference type="PROSITE-ProRule" id="PRU00042"/>
    </source>
</evidence>
<dbReference type="PROSITE" id="PS00028">
    <property type="entry name" value="ZINC_FINGER_C2H2_1"/>
    <property type="match status" value="1"/>
</dbReference>
<name>A0A1B0CV35_LUTLO</name>
<organism evidence="3 4">
    <name type="scientific">Lutzomyia longipalpis</name>
    <name type="common">Sand fly</name>
    <dbReference type="NCBI Taxonomy" id="7200"/>
    <lineage>
        <taxon>Eukaryota</taxon>
        <taxon>Metazoa</taxon>
        <taxon>Ecdysozoa</taxon>
        <taxon>Arthropoda</taxon>
        <taxon>Hexapoda</taxon>
        <taxon>Insecta</taxon>
        <taxon>Pterygota</taxon>
        <taxon>Neoptera</taxon>
        <taxon>Endopterygota</taxon>
        <taxon>Diptera</taxon>
        <taxon>Nematocera</taxon>
        <taxon>Psychodoidea</taxon>
        <taxon>Psychodidae</taxon>
        <taxon>Lutzomyia</taxon>
        <taxon>Lutzomyia</taxon>
    </lineage>
</organism>
<sequence length="106" mass="12655">MSIRVKQFILPAILSLSDYWGDYYYVAQFADSTLGKPVTKRVVRMGDNYTCRKCGRSYSTRSIMLRHMNHECGVEKKIFCSICLRRFRRKWNLKQHMKRLHPSKMS</sequence>
<reference evidence="3" key="1">
    <citation type="submission" date="2020-05" db="UniProtKB">
        <authorList>
            <consortium name="EnsemblMetazoa"/>
        </authorList>
    </citation>
    <scope>IDENTIFICATION</scope>
    <source>
        <strain evidence="3">Jacobina</strain>
    </source>
</reference>
<dbReference type="EMBL" id="AJWK01030057">
    <property type="status" value="NOT_ANNOTATED_CDS"/>
    <property type="molecule type" value="Genomic_DNA"/>
</dbReference>
<dbReference type="Proteomes" id="UP000092461">
    <property type="component" value="Unassembled WGS sequence"/>
</dbReference>